<dbReference type="PROSITE" id="PS50851">
    <property type="entry name" value="CHEW"/>
    <property type="match status" value="1"/>
</dbReference>
<evidence type="ECO:0000313" key="7">
    <source>
        <dbReference type="Proteomes" id="UP000199675"/>
    </source>
</evidence>
<dbReference type="Gene3D" id="2.30.30.40">
    <property type="entry name" value="SH3 Domains"/>
    <property type="match status" value="1"/>
</dbReference>
<dbReference type="PANTHER" id="PTHR22617">
    <property type="entry name" value="CHEMOTAXIS SENSOR HISTIDINE KINASE-RELATED"/>
    <property type="match status" value="1"/>
</dbReference>
<feature type="domain" description="CheW-like" evidence="5">
    <location>
        <begin position="20"/>
        <end position="160"/>
    </location>
</feature>
<dbReference type="RefSeq" id="WP_091811574.1">
    <property type="nucleotide sequence ID" value="NZ_FNNE01000002.1"/>
</dbReference>
<dbReference type="PANTHER" id="PTHR22617:SF45">
    <property type="entry name" value="CHEMOTAXIS PROTEIN CHEW"/>
    <property type="match status" value="1"/>
</dbReference>
<dbReference type="OrthoDB" id="9790406at2"/>
<dbReference type="InterPro" id="IPR036061">
    <property type="entry name" value="CheW-like_dom_sf"/>
</dbReference>
<dbReference type="Proteomes" id="UP000199675">
    <property type="component" value="Unassembled WGS sequence"/>
</dbReference>
<dbReference type="EMBL" id="FNNE01000002">
    <property type="protein sequence ID" value="SDW34268.1"/>
    <property type="molecule type" value="Genomic_DNA"/>
</dbReference>
<evidence type="ECO:0000256" key="4">
    <source>
        <dbReference type="ARBA" id="ARBA00022500"/>
    </source>
</evidence>
<dbReference type="Gene3D" id="2.40.50.180">
    <property type="entry name" value="CheA-289, Domain 4"/>
    <property type="match status" value="1"/>
</dbReference>
<protein>
    <recommendedName>
        <fullName evidence="2">Chemotaxis protein CheW</fullName>
    </recommendedName>
</protein>
<accession>A0A1H2SRR8</accession>
<organism evidence="6 7">
    <name type="scientific">Marinobacter mobilis</name>
    <dbReference type="NCBI Taxonomy" id="488533"/>
    <lineage>
        <taxon>Bacteria</taxon>
        <taxon>Pseudomonadati</taxon>
        <taxon>Pseudomonadota</taxon>
        <taxon>Gammaproteobacteria</taxon>
        <taxon>Pseudomonadales</taxon>
        <taxon>Marinobacteraceae</taxon>
        <taxon>Marinobacter</taxon>
    </lineage>
</organism>
<dbReference type="InterPro" id="IPR002545">
    <property type="entry name" value="CheW-lke_dom"/>
</dbReference>
<dbReference type="GO" id="GO:0005829">
    <property type="term" value="C:cytosol"/>
    <property type="evidence" value="ECO:0007669"/>
    <property type="project" value="TreeGrafter"/>
</dbReference>
<dbReference type="AlphaFoldDB" id="A0A1H2SRR8"/>
<dbReference type="InterPro" id="IPR039315">
    <property type="entry name" value="CheW"/>
</dbReference>
<keyword evidence="7" id="KW-1185">Reference proteome</keyword>
<dbReference type="STRING" id="488533.SAMN04487960_102212"/>
<proteinExistence type="predicted"/>
<evidence type="ECO:0000259" key="5">
    <source>
        <dbReference type="PROSITE" id="PS50851"/>
    </source>
</evidence>
<keyword evidence="4" id="KW-0145">Chemotaxis</keyword>
<keyword evidence="3" id="KW-0963">Cytoplasm</keyword>
<dbReference type="GO" id="GO:0006935">
    <property type="term" value="P:chemotaxis"/>
    <property type="evidence" value="ECO:0007669"/>
    <property type="project" value="UniProtKB-KW"/>
</dbReference>
<gene>
    <name evidence="6" type="ORF">SAMN04487960_102212</name>
</gene>
<name>A0A1H2SRR8_9GAMM</name>
<evidence type="ECO:0000256" key="3">
    <source>
        <dbReference type="ARBA" id="ARBA00022490"/>
    </source>
</evidence>
<dbReference type="FunFam" id="2.40.50.180:FF:000002">
    <property type="entry name" value="Chemotaxis protein CheW"/>
    <property type="match status" value="1"/>
</dbReference>
<evidence type="ECO:0000313" key="6">
    <source>
        <dbReference type="EMBL" id="SDW34268.1"/>
    </source>
</evidence>
<evidence type="ECO:0000256" key="2">
    <source>
        <dbReference type="ARBA" id="ARBA00021483"/>
    </source>
</evidence>
<dbReference type="CDD" id="cd00732">
    <property type="entry name" value="CheW"/>
    <property type="match status" value="1"/>
</dbReference>
<sequence length="175" mass="19310">MSDSQRSAESDESQVTRTDVREYLTFSLGEEHYAIDIMAVKEIRGYEAVTRIANAPDFIKGVINLRGDIVPIVDLRIKFNVGTASYDEFTIVIVIQIHDRMVGIVVDGVSDVISLSREERRPPPEFGVAFDSRFLVGLAKVQDHMVILVNIEALISSQELGLVDAVTQEAGNGDS</sequence>
<dbReference type="Pfam" id="PF01584">
    <property type="entry name" value="CheW"/>
    <property type="match status" value="1"/>
</dbReference>
<evidence type="ECO:0000256" key="1">
    <source>
        <dbReference type="ARBA" id="ARBA00004496"/>
    </source>
</evidence>
<comment type="subcellular location">
    <subcellularLocation>
        <location evidence="1">Cytoplasm</location>
    </subcellularLocation>
</comment>
<dbReference type="SUPFAM" id="SSF50341">
    <property type="entry name" value="CheW-like"/>
    <property type="match status" value="1"/>
</dbReference>
<dbReference type="GO" id="GO:0007165">
    <property type="term" value="P:signal transduction"/>
    <property type="evidence" value="ECO:0007669"/>
    <property type="project" value="InterPro"/>
</dbReference>
<dbReference type="SMART" id="SM00260">
    <property type="entry name" value="CheW"/>
    <property type="match status" value="1"/>
</dbReference>
<reference evidence="6 7" key="1">
    <citation type="submission" date="2016-10" db="EMBL/GenBank/DDBJ databases">
        <authorList>
            <person name="de Groot N.N."/>
        </authorList>
    </citation>
    <scope>NUCLEOTIDE SEQUENCE [LARGE SCALE GENOMIC DNA]</scope>
    <source>
        <strain evidence="6 7">CGMCC 1.7059</strain>
    </source>
</reference>